<dbReference type="Gene3D" id="3.30.200.20">
    <property type="entry name" value="Phosphorylase Kinase, domain 1"/>
    <property type="match status" value="1"/>
</dbReference>
<keyword evidence="1" id="KW-0444">Lipid biosynthesis</keyword>
<keyword evidence="1" id="KW-0594">Phospholipid biosynthesis</keyword>
<evidence type="ECO:0000256" key="2">
    <source>
        <dbReference type="ARBA" id="ARBA00023264"/>
    </source>
</evidence>
<dbReference type="HOGENOM" id="CLU_012712_2_0_1"/>
<evidence type="ECO:0000256" key="1">
    <source>
        <dbReference type="ARBA" id="ARBA00023209"/>
    </source>
</evidence>
<dbReference type="GO" id="GO:0004305">
    <property type="term" value="F:ethanolamine kinase activity"/>
    <property type="evidence" value="ECO:0000318"/>
    <property type="project" value="GO_Central"/>
</dbReference>
<keyword evidence="1" id="KW-0443">Lipid metabolism</keyword>
<feature type="non-terminal residue" evidence="4">
    <location>
        <position position="355"/>
    </location>
</feature>
<protein>
    <recommendedName>
        <fullName evidence="6">Choline kinase alpha</fullName>
    </recommendedName>
</protein>
<dbReference type="OMA" id="PLSCHEI"/>
<evidence type="ECO:0008006" key="6">
    <source>
        <dbReference type="Google" id="ProtNLM"/>
    </source>
</evidence>
<evidence type="ECO:0000313" key="5">
    <source>
        <dbReference type="Proteomes" id="UP000001593"/>
    </source>
</evidence>
<reference evidence="4 5" key="1">
    <citation type="journal article" date="2007" name="Science">
        <title>Sea anemone genome reveals ancestral eumetazoan gene repertoire and genomic organization.</title>
        <authorList>
            <person name="Putnam N.H."/>
            <person name="Srivastava M."/>
            <person name="Hellsten U."/>
            <person name="Dirks B."/>
            <person name="Chapman J."/>
            <person name="Salamov A."/>
            <person name="Terry A."/>
            <person name="Shapiro H."/>
            <person name="Lindquist E."/>
            <person name="Kapitonov V.V."/>
            <person name="Jurka J."/>
            <person name="Genikhovich G."/>
            <person name="Grigoriev I.V."/>
            <person name="Lucas S.M."/>
            <person name="Steele R.E."/>
            <person name="Finnerty J.R."/>
            <person name="Technau U."/>
            <person name="Martindale M.Q."/>
            <person name="Rokhsar D.S."/>
        </authorList>
    </citation>
    <scope>NUCLEOTIDE SEQUENCE [LARGE SCALE GENOMIC DNA]</scope>
    <source>
        <strain evidence="5">CH2 X CH6</strain>
    </source>
</reference>
<dbReference type="AlphaFoldDB" id="A7T4Z3"/>
<dbReference type="Pfam" id="PF01633">
    <property type="entry name" value="Choline_kinase"/>
    <property type="match status" value="1"/>
</dbReference>
<organism evidence="4 5">
    <name type="scientific">Nematostella vectensis</name>
    <name type="common">Starlet sea anemone</name>
    <dbReference type="NCBI Taxonomy" id="45351"/>
    <lineage>
        <taxon>Eukaryota</taxon>
        <taxon>Metazoa</taxon>
        <taxon>Cnidaria</taxon>
        <taxon>Anthozoa</taxon>
        <taxon>Hexacorallia</taxon>
        <taxon>Actiniaria</taxon>
        <taxon>Edwardsiidae</taxon>
        <taxon>Nematostella</taxon>
    </lineage>
</organism>
<sequence length="355" mass="41372">MAASPSSSKSKVFSLEERKIQAHKLCGEYLGGSWSEVSLNEFGFKVLTGGLSNEIFICNLPEHFAENKQEVRQVLFRIYGRLVGKLISNIHSLVAENVVFALLAEKKIAPKLYAIFPEGRLEEFLQAKSLTVAEIRSAENSVKIARKLREFHGLSLPLGKNPKWFWERCERYNAYTYTTPNKYINEILLLVASCYISILLSKNPSDRCFQQFKSRTTVPCNHSLFSVRDKPEPYLHVDNEGQQQYDLLFIDYEYCGYNYRGFDLANHFNEWMWDYKHEEAPYYLYNPELFPSLEQQLLFIRTYLGEQTNCHSPDKISPKEQELLDEVQRFALVSNFFWGMWSVVQAKMSNIEFGY</sequence>
<dbReference type="PANTHER" id="PTHR22603">
    <property type="entry name" value="CHOLINE/ETHANOALAMINE KINASE"/>
    <property type="match status" value="1"/>
</dbReference>
<evidence type="ECO:0000256" key="3">
    <source>
        <dbReference type="ARBA" id="ARBA00038211"/>
    </source>
</evidence>
<dbReference type="GO" id="GO:0004103">
    <property type="term" value="F:choline kinase activity"/>
    <property type="evidence" value="ECO:0000318"/>
    <property type="project" value="GO_Central"/>
</dbReference>
<dbReference type="SUPFAM" id="SSF56112">
    <property type="entry name" value="Protein kinase-like (PK-like)"/>
    <property type="match status" value="1"/>
</dbReference>
<evidence type="ECO:0000313" key="4">
    <source>
        <dbReference type="EMBL" id="EDO28968.1"/>
    </source>
</evidence>
<dbReference type="eggNOG" id="KOG2686">
    <property type="taxonomic scope" value="Eukaryota"/>
</dbReference>
<keyword evidence="5" id="KW-1185">Reference proteome</keyword>
<accession>A7T4Z3</accession>
<keyword evidence="2" id="KW-1208">Phospholipid metabolism</keyword>
<dbReference type="Proteomes" id="UP000001593">
    <property type="component" value="Unassembled WGS sequence"/>
</dbReference>
<proteinExistence type="inferred from homology"/>
<dbReference type="PhylomeDB" id="A7T4Z3"/>
<dbReference type="InParanoid" id="A7T4Z3"/>
<dbReference type="FunCoup" id="A7T4Z3">
    <property type="interactions" value="108"/>
</dbReference>
<dbReference type="InterPro" id="IPR011009">
    <property type="entry name" value="Kinase-like_dom_sf"/>
</dbReference>
<name>A7T4Z3_NEMVE</name>
<gene>
    <name evidence="4" type="ORF">NEMVEDRAFT_v1g146139</name>
</gene>
<comment type="similarity">
    <text evidence="3">Belongs to the choline/ethanolamine kinase family.</text>
</comment>
<dbReference type="GO" id="GO:0006646">
    <property type="term" value="P:phosphatidylethanolamine biosynthetic process"/>
    <property type="evidence" value="ECO:0000318"/>
    <property type="project" value="GO_Central"/>
</dbReference>
<dbReference type="EMBL" id="DS471008">
    <property type="protein sequence ID" value="EDO28968.1"/>
    <property type="molecule type" value="Genomic_DNA"/>
</dbReference>
<dbReference type="PANTHER" id="PTHR22603:SF93">
    <property type="entry name" value="RE24176P"/>
    <property type="match status" value="1"/>
</dbReference>
<dbReference type="GO" id="GO:0006657">
    <property type="term" value="P:CDP-choline pathway"/>
    <property type="evidence" value="ECO:0000318"/>
    <property type="project" value="GO_Central"/>
</dbReference>
<dbReference type="GO" id="GO:0005737">
    <property type="term" value="C:cytoplasm"/>
    <property type="evidence" value="ECO:0000318"/>
    <property type="project" value="GO_Central"/>
</dbReference>
<dbReference type="Gene3D" id="3.90.1200.10">
    <property type="match status" value="1"/>
</dbReference>
<dbReference type="STRING" id="45351.A7T4Z3"/>